<dbReference type="EMBL" id="BAAAVM010000036">
    <property type="protein sequence ID" value="GAA3141102.1"/>
    <property type="molecule type" value="Genomic_DNA"/>
</dbReference>
<dbReference type="Proteomes" id="UP001500893">
    <property type="component" value="Unassembled WGS sequence"/>
</dbReference>
<name>A0ABP6NBN2_9ACTN</name>
<comment type="caution">
    <text evidence="1">The sequence shown here is derived from an EMBL/GenBank/DDBJ whole genome shotgun (WGS) entry which is preliminary data.</text>
</comment>
<evidence type="ECO:0000313" key="2">
    <source>
        <dbReference type="Proteomes" id="UP001500893"/>
    </source>
</evidence>
<accession>A0ABP6NBN2</accession>
<reference evidence="2" key="1">
    <citation type="journal article" date="2019" name="Int. J. Syst. Evol. Microbiol.">
        <title>The Global Catalogue of Microorganisms (GCM) 10K type strain sequencing project: providing services to taxonomists for standard genome sequencing and annotation.</title>
        <authorList>
            <consortium name="The Broad Institute Genomics Platform"/>
            <consortium name="The Broad Institute Genome Sequencing Center for Infectious Disease"/>
            <person name="Wu L."/>
            <person name="Ma J."/>
        </authorList>
    </citation>
    <scope>NUCLEOTIDE SEQUENCE [LARGE SCALE GENOMIC DNA]</scope>
    <source>
        <strain evidence="2">JCM 11574</strain>
    </source>
</reference>
<gene>
    <name evidence="1" type="ORF">GCM10010521_29490</name>
</gene>
<protein>
    <submittedName>
        <fullName evidence="1">Uncharacterized protein</fullName>
    </submittedName>
</protein>
<proteinExistence type="predicted"/>
<organism evidence="1 2">
    <name type="scientific">Streptomyces rameus</name>
    <dbReference type="NCBI Taxonomy" id="68261"/>
    <lineage>
        <taxon>Bacteria</taxon>
        <taxon>Bacillati</taxon>
        <taxon>Actinomycetota</taxon>
        <taxon>Actinomycetes</taxon>
        <taxon>Kitasatosporales</taxon>
        <taxon>Streptomycetaceae</taxon>
        <taxon>Streptomyces</taxon>
    </lineage>
</organism>
<keyword evidence="2" id="KW-1185">Reference proteome</keyword>
<evidence type="ECO:0000313" key="1">
    <source>
        <dbReference type="EMBL" id="GAA3141102.1"/>
    </source>
</evidence>
<sequence>MGTKHAYPCLRRRRGRRSGSVKGADAFDLFGPDDGYASTGKPTCAEVNATTSTRTASVKTVKADAKGHLRTTTTASVDGYCRFSFAGDSTASAVSAAGDLVDVR</sequence>